<comment type="similarity">
    <text evidence="1 3">Belongs to the short-chain dehydrogenases/reductases (SDR) family.</text>
</comment>
<evidence type="ECO:0000256" key="1">
    <source>
        <dbReference type="ARBA" id="ARBA00006484"/>
    </source>
</evidence>
<dbReference type="InterPro" id="IPR002347">
    <property type="entry name" value="SDR_fam"/>
</dbReference>
<reference evidence="4" key="1">
    <citation type="submission" date="2021-04" db="EMBL/GenBank/DDBJ databases">
        <title>Draft genome assembly of strain Phenylobacterium sp. 20VBR1 using MiniION and Illumina platforms.</title>
        <authorList>
            <person name="Thomas F.A."/>
            <person name="Krishnan K.P."/>
            <person name="Sinha R.K."/>
        </authorList>
    </citation>
    <scope>NUCLEOTIDE SEQUENCE</scope>
    <source>
        <strain evidence="4">20VBR1</strain>
    </source>
</reference>
<dbReference type="PROSITE" id="PS00061">
    <property type="entry name" value="ADH_SHORT"/>
    <property type="match status" value="1"/>
</dbReference>
<evidence type="ECO:0000256" key="3">
    <source>
        <dbReference type="RuleBase" id="RU000363"/>
    </source>
</evidence>
<dbReference type="InterPro" id="IPR020904">
    <property type="entry name" value="Sc_DH/Rdtase_CS"/>
</dbReference>
<evidence type="ECO:0000313" key="5">
    <source>
        <dbReference type="Proteomes" id="UP000622580"/>
    </source>
</evidence>
<keyword evidence="2" id="KW-0560">Oxidoreductase</keyword>
<dbReference type="Proteomes" id="UP000622580">
    <property type="component" value="Unassembled WGS sequence"/>
</dbReference>
<dbReference type="EMBL" id="JAGSGD010000001">
    <property type="protein sequence ID" value="MBR7618707.1"/>
    <property type="molecule type" value="Genomic_DNA"/>
</dbReference>
<name>A0A941HVZ3_9CAUL</name>
<dbReference type="PANTHER" id="PTHR44196">
    <property type="entry name" value="DEHYDROGENASE/REDUCTASE SDR FAMILY MEMBER 7B"/>
    <property type="match status" value="1"/>
</dbReference>
<dbReference type="GO" id="GO:0016020">
    <property type="term" value="C:membrane"/>
    <property type="evidence" value="ECO:0007669"/>
    <property type="project" value="TreeGrafter"/>
</dbReference>
<dbReference type="PRINTS" id="PR00081">
    <property type="entry name" value="GDHRDH"/>
</dbReference>
<dbReference type="CDD" id="cd05233">
    <property type="entry name" value="SDR_c"/>
    <property type="match status" value="1"/>
</dbReference>
<proteinExistence type="inferred from homology"/>
<dbReference type="AlphaFoldDB" id="A0A941HVZ3"/>
<sequence>MRFEDQEILLTGGAGGLGALISAQLTAEGARVTVMDRVAPTQAVGFLKADLSTPAGLEDAAAAVSGKVWDIVVNLAGIQHFGPLERQSPSHLLASYMVNLVAPVRLTQAALPAMKARGRGQIVNVGSVFGSINFAHFVTYSSAKAGLRGFSQALRRELAGTGLAVTYVAPRAVRTALNSAEVMAFAKLTHMNMDEPKQIAARIVDAIGARRRDVYFGFPESLFVRLNAIFPGLIDRALSANDRKAATLFAR</sequence>
<gene>
    <name evidence="4" type="ORF">JKL49_04835</name>
</gene>
<protein>
    <submittedName>
        <fullName evidence="4">SDR family NAD(P)-dependent oxidoreductase</fullName>
    </submittedName>
</protein>
<comment type="caution">
    <text evidence="4">The sequence shown here is derived from an EMBL/GenBank/DDBJ whole genome shotgun (WGS) entry which is preliminary data.</text>
</comment>
<dbReference type="PANTHER" id="PTHR44196:SF1">
    <property type="entry name" value="DEHYDROGENASE_REDUCTASE SDR FAMILY MEMBER 7B"/>
    <property type="match status" value="1"/>
</dbReference>
<dbReference type="SUPFAM" id="SSF51735">
    <property type="entry name" value="NAD(P)-binding Rossmann-fold domains"/>
    <property type="match status" value="1"/>
</dbReference>
<evidence type="ECO:0000313" key="4">
    <source>
        <dbReference type="EMBL" id="MBR7618707.1"/>
    </source>
</evidence>
<dbReference type="RefSeq" id="WP_215338588.1">
    <property type="nucleotide sequence ID" value="NZ_JAGSGD010000001.1"/>
</dbReference>
<dbReference type="Gene3D" id="3.40.50.720">
    <property type="entry name" value="NAD(P)-binding Rossmann-like Domain"/>
    <property type="match status" value="1"/>
</dbReference>
<keyword evidence="5" id="KW-1185">Reference proteome</keyword>
<dbReference type="InterPro" id="IPR036291">
    <property type="entry name" value="NAD(P)-bd_dom_sf"/>
</dbReference>
<accession>A0A941HVZ3</accession>
<dbReference type="GO" id="GO:0016491">
    <property type="term" value="F:oxidoreductase activity"/>
    <property type="evidence" value="ECO:0007669"/>
    <property type="project" value="UniProtKB-KW"/>
</dbReference>
<organism evidence="4 5">
    <name type="scientific">Phenylobacterium glaciei</name>
    <dbReference type="NCBI Taxonomy" id="2803784"/>
    <lineage>
        <taxon>Bacteria</taxon>
        <taxon>Pseudomonadati</taxon>
        <taxon>Pseudomonadota</taxon>
        <taxon>Alphaproteobacteria</taxon>
        <taxon>Caulobacterales</taxon>
        <taxon>Caulobacteraceae</taxon>
        <taxon>Phenylobacterium</taxon>
    </lineage>
</organism>
<dbReference type="PRINTS" id="PR00080">
    <property type="entry name" value="SDRFAMILY"/>
</dbReference>
<dbReference type="Pfam" id="PF00106">
    <property type="entry name" value="adh_short"/>
    <property type="match status" value="1"/>
</dbReference>
<evidence type="ECO:0000256" key="2">
    <source>
        <dbReference type="ARBA" id="ARBA00023002"/>
    </source>
</evidence>